<feature type="coiled-coil region" evidence="1">
    <location>
        <begin position="229"/>
        <end position="273"/>
    </location>
</feature>
<evidence type="ECO:0000256" key="1">
    <source>
        <dbReference type="SAM" id="Coils"/>
    </source>
</evidence>
<organism evidence="2 3">
    <name type="scientific">Symbiodinium natans</name>
    <dbReference type="NCBI Taxonomy" id="878477"/>
    <lineage>
        <taxon>Eukaryota</taxon>
        <taxon>Sar</taxon>
        <taxon>Alveolata</taxon>
        <taxon>Dinophyceae</taxon>
        <taxon>Suessiales</taxon>
        <taxon>Symbiodiniaceae</taxon>
        <taxon>Symbiodinium</taxon>
    </lineage>
</organism>
<evidence type="ECO:0000313" key="2">
    <source>
        <dbReference type="EMBL" id="CAE7202083.1"/>
    </source>
</evidence>
<protein>
    <submittedName>
        <fullName evidence="2">Uncharacterized protein</fullName>
    </submittedName>
</protein>
<sequence>MAGFTRMGGVFTAANVSEGYVACPAPAPYISLLYIPLFGNVAQMADVRNRNFGADGAELSPCSIEAHFAARLKLTSLICAAMQEGYEEELRAYVGFWGVDWLKYGVVRLRIPGPPRGAAHKRAKEAGFQVQVLQGQLREAEAILEGERQELRVAQEAQAVAGADLLQLKEERKAMLVRISQFEEEKSRDMESMLQRHREQWREAADRESEQMRASIEATRSRILKDLERQTQARESARLLKELEDSKAECMRLRGVEQRHAAVITELESLREKLREQDAAECRRSVDEIQAKELRERWTSRECTYLLPGARPVLLPTLLASSAGPSSRTPPGASAAGSASCDASSALASRRDGSCTTMYGKHDKKTRKQRAHTFGSLRKKKVKQVRSGKNKEVQMLQEELRNLSDCLAQKEEDLLNLQFSTADLHNRCDDQGALVVENADAFQKASEELAEKDEALEHALQMQQALFALLSFFVIALSLGHR</sequence>
<comment type="caution">
    <text evidence="2">The sequence shown here is derived from an EMBL/GenBank/DDBJ whole genome shotgun (WGS) entry which is preliminary data.</text>
</comment>
<dbReference type="Proteomes" id="UP000604046">
    <property type="component" value="Unassembled WGS sequence"/>
</dbReference>
<name>A0A812JB60_9DINO</name>
<reference evidence="2" key="1">
    <citation type="submission" date="2021-02" db="EMBL/GenBank/DDBJ databases">
        <authorList>
            <person name="Dougan E. K."/>
            <person name="Rhodes N."/>
            <person name="Thang M."/>
            <person name="Chan C."/>
        </authorList>
    </citation>
    <scope>NUCLEOTIDE SEQUENCE</scope>
</reference>
<keyword evidence="3" id="KW-1185">Reference proteome</keyword>
<proteinExistence type="predicted"/>
<accession>A0A812JB60</accession>
<gene>
    <name evidence="2" type="ORF">SNAT2548_LOCUS6087</name>
</gene>
<feature type="coiled-coil region" evidence="1">
    <location>
        <begin position="130"/>
        <end position="185"/>
    </location>
</feature>
<dbReference type="EMBL" id="CAJNDS010000401">
    <property type="protein sequence ID" value="CAE7202083.1"/>
    <property type="molecule type" value="Genomic_DNA"/>
</dbReference>
<dbReference type="AlphaFoldDB" id="A0A812JB60"/>
<evidence type="ECO:0000313" key="3">
    <source>
        <dbReference type="Proteomes" id="UP000604046"/>
    </source>
</evidence>
<keyword evidence="1" id="KW-0175">Coiled coil</keyword>